<sequence>MRWLCIVLCFGLTFCDNITNDEPPEIDYYSMPALSELDDFDLCLREPESVYCIVDFVLMEDDSPLYQYIKVDTMSVRYCKTQGDYIPVDTLDYIIGSIILLVLFLNLGCSTHYFFWPPQTKQVNQYMLAFCIQKNWKALKYGGSAEGGIFKCFQALRYAKIGLE</sequence>
<evidence type="ECO:0000256" key="2">
    <source>
        <dbReference type="SAM" id="SignalP"/>
    </source>
</evidence>
<feature type="signal peptide" evidence="2">
    <location>
        <begin position="1"/>
        <end position="15"/>
    </location>
</feature>
<evidence type="ECO:0000256" key="1">
    <source>
        <dbReference type="SAM" id="Phobius"/>
    </source>
</evidence>
<dbReference type="Proteomes" id="UP001153714">
    <property type="component" value="Chromosome 4"/>
</dbReference>
<keyword evidence="1" id="KW-0812">Transmembrane</keyword>
<dbReference type="EMBL" id="OU893335">
    <property type="protein sequence ID" value="CAG9792325.1"/>
    <property type="molecule type" value="Genomic_DNA"/>
</dbReference>
<dbReference type="OrthoDB" id="10265389at2759"/>
<keyword evidence="1" id="KW-1133">Transmembrane helix</keyword>
<dbReference type="AlphaFoldDB" id="A0A9N9R879"/>
<gene>
    <name evidence="3" type="ORF">DIATSA_LOCUS9871</name>
</gene>
<reference evidence="3" key="1">
    <citation type="submission" date="2021-12" db="EMBL/GenBank/DDBJ databases">
        <authorList>
            <person name="King R."/>
        </authorList>
    </citation>
    <scope>NUCLEOTIDE SEQUENCE</scope>
</reference>
<keyword evidence="1" id="KW-0472">Membrane</keyword>
<keyword evidence="2" id="KW-0732">Signal</keyword>
<feature type="transmembrane region" description="Helical" evidence="1">
    <location>
        <begin position="93"/>
        <end position="116"/>
    </location>
</feature>
<organism evidence="3 4">
    <name type="scientific">Diatraea saccharalis</name>
    <name type="common">sugarcane borer</name>
    <dbReference type="NCBI Taxonomy" id="40085"/>
    <lineage>
        <taxon>Eukaryota</taxon>
        <taxon>Metazoa</taxon>
        <taxon>Ecdysozoa</taxon>
        <taxon>Arthropoda</taxon>
        <taxon>Hexapoda</taxon>
        <taxon>Insecta</taxon>
        <taxon>Pterygota</taxon>
        <taxon>Neoptera</taxon>
        <taxon>Endopterygota</taxon>
        <taxon>Lepidoptera</taxon>
        <taxon>Glossata</taxon>
        <taxon>Ditrysia</taxon>
        <taxon>Pyraloidea</taxon>
        <taxon>Crambidae</taxon>
        <taxon>Crambinae</taxon>
        <taxon>Diatraea</taxon>
    </lineage>
</organism>
<reference evidence="3" key="2">
    <citation type="submission" date="2022-10" db="EMBL/GenBank/DDBJ databases">
        <authorList>
            <consortium name="ENA_rothamsted_submissions"/>
            <consortium name="culmorum"/>
            <person name="King R."/>
        </authorList>
    </citation>
    <scope>NUCLEOTIDE SEQUENCE</scope>
</reference>
<feature type="chain" id="PRO_5040204166" evidence="2">
    <location>
        <begin position="16"/>
        <end position="164"/>
    </location>
</feature>
<name>A0A9N9R879_9NEOP</name>
<protein>
    <submittedName>
        <fullName evidence="3">Uncharacterized protein</fullName>
    </submittedName>
</protein>
<evidence type="ECO:0000313" key="4">
    <source>
        <dbReference type="Proteomes" id="UP001153714"/>
    </source>
</evidence>
<evidence type="ECO:0000313" key="3">
    <source>
        <dbReference type="EMBL" id="CAG9792325.1"/>
    </source>
</evidence>
<keyword evidence="4" id="KW-1185">Reference proteome</keyword>
<proteinExistence type="predicted"/>
<accession>A0A9N9R879</accession>